<feature type="signal peptide" evidence="1">
    <location>
        <begin position="1"/>
        <end position="24"/>
    </location>
</feature>
<evidence type="ECO:0000313" key="3">
    <source>
        <dbReference type="Proteomes" id="UP000596857"/>
    </source>
</evidence>
<keyword evidence="1" id="KW-0732">Signal</keyword>
<protein>
    <submittedName>
        <fullName evidence="2">Uncharacterized protein</fullName>
    </submittedName>
</protein>
<accession>A0ABX1YA51</accession>
<dbReference type="EMBL" id="WHOB01000016">
    <property type="protein sequence ID" value="NOU77815.1"/>
    <property type="molecule type" value="Genomic_DNA"/>
</dbReference>
<gene>
    <name evidence="2" type="ORF">GC101_02870</name>
</gene>
<evidence type="ECO:0000313" key="2">
    <source>
        <dbReference type="EMBL" id="NOU77815.1"/>
    </source>
</evidence>
<sequence>MKRWTRILLLTAALSMSGALSAFAAAEVEPNNELSSASIAHYGGDYSLGYISSISDMDWWVLTANRTGTHNITFSRNNQPFNLNIYSSTGASLYSGNGSSAITLNLVEGQTYRFLVYATSVPTSYYYPYSFVVN</sequence>
<reference evidence="2 3" key="1">
    <citation type="submission" date="2019-10" db="EMBL/GenBank/DDBJ databases">
        <title>Description of Paenibacillus terricola sp. nov.</title>
        <authorList>
            <person name="Carlier A."/>
            <person name="Qi S."/>
        </authorList>
    </citation>
    <scope>NUCLEOTIDE SEQUENCE [LARGE SCALE GENOMIC DNA]</scope>
    <source>
        <strain evidence="2 3">LMG 31459</strain>
    </source>
</reference>
<keyword evidence="3" id="KW-1185">Reference proteome</keyword>
<organism evidence="2 3">
    <name type="scientific">Paenibacillus phytohabitans</name>
    <dbReference type="NCBI Taxonomy" id="2654978"/>
    <lineage>
        <taxon>Bacteria</taxon>
        <taxon>Bacillati</taxon>
        <taxon>Bacillota</taxon>
        <taxon>Bacilli</taxon>
        <taxon>Bacillales</taxon>
        <taxon>Paenibacillaceae</taxon>
        <taxon>Paenibacillus</taxon>
    </lineage>
</organism>
<dbReference type="Proteomes" id="UP000596857">
    <property type="component" value="Unassembled WGS sequence"/>
</dbReference>
<dbReference type="Gene3D" id="2.60.120.380">
    <property type="match status" value="1"/>
</dbReference>
<dbReference type="RefSeq" id="WP_171716026.1">
    <property type="nucleotide sequence ID" value="NZ_WHOB01000016.1"/>
</dbReference>
<name>A0ABX1YA51_9BACL</name>
<feature type="chain" id="PRO_5047505126" evidence="1">
    <location>
        <begin position="25"/>
        <end position="134"/>
    </location>
</feature>
<comment type="caution">
    <text evidence="2">The sequence shown here is derived from an EMBL/GenBank/DDBJ whole genome shotgun (WGS) entry which is preliminary data.</text>
</comment>
<dbReference type="SUPFAM" id="SSF89260">
    <property type="entry name" value="Collagen-binding domain"/>
    <property type="match status" value="1"/>
</dbReference>
<evidence type="ECO:0000256" key="1">
    <source>
        <dbReference type="SAM" id="SignalP"/>
    </source>
</evidence>
<proteinExistence type="predicted"/>